<name>A0A8H3F1F7_9LECA</name>
<keyword evidence="3" id="KW-0808">Transferase</keyword>
<comment type="catalytic activity">
    <reaction evidence="1">
        <text>S-ubiquitinyl-[E2 ubiquitin-conjugating enzyme]-L-cysteine + [acceptor protein]-L-lysine = [E2 ubiquitin-conjugating enzyme]-L-cysteine + N(6)-ubiquitinyl-[acceptor protein]-L-lysine.</text>
        <dbReference type="EC" id="2.3.2.26"/>
    </reaction>
</comment>
<dbReference type="Proteomes" id="UP000664534">
    <property type="component" value="Unassembled WGS sequence"/>
</dbReference>
<feature type="region of interest" description="Disordered" evidence="6">
    <location>
        <begin position="114"/>
        <end position="178"/>
    </location>
</feature>
<dbReference type="GO" id="GO:0061630">
    <property type="term" value="F:ubiquitin protein ligase activity"/>
    <property type="evidence" value="ECO:0007669"/>
    <property type="project" value="UniProtKB-EC"/>
</dbReference>
<evidence type="ECO:0000256" key="4">
    <source>
        <dbReference type="ARBA" id="ARBA00022786"/>
    </source>
</evidence>
<comment type="caution">
    <text evidence="8">The sequence shown here is derived from an EMBL/GenBank/DDBJ whole genome shotgun (WGS) entry which is preliminary data.</text>
</comment>
<reference evidence="8" key="1">
    <citation type="submission" date="2021-03" db="EMBL/GenBank/DDBJ databases">
        <authorList>
            <person name="Tagirdzhanova G."/>
        </authorList>
    </citation>
    <scope>NUCLEOTIDE SEQUENCE</scope>
</reference>
<keyword evidence="9" id="KW-1185">Reference proteome</keyword>
<evidence type="ECO:0000256" key="6">
    <source>
        <dbReference type="SAM" id="MobiDB-lite"/>
    </source>
</evidence>
<dbReference type="InterPro" id="IPR044611">
    <property type="entry name" value="E3A/B/C-like"/>
</dbReference>
<feature type="domain" description="HECT" evidence="7">
    <location>
        <begin position="894"/>
        <end position="1355"/>
    </location>
</feature>
<feature type="active site" description="Glycyl thioester intermediate" evidence="5">
    <location>
        <position position="1323"/>
    </location>
</feature>
<dbReference type="GO" id="GO:0000209">
    <property type="term" value="P:protein polyubiquitination"/>
    <property type="evidence" value="ECO:0007669"/>
    <property type="project" value="InterPro"/>
</dbReference>
<accession>A0A8H3F1F7</accession>
<dbReference type="Pfam" id="PF00632">
    <property type="entry name" value="HECT"/>
    <property type="match status" value="1"/>
</dbReference>
<dbReference type="EMBL" id="CAJPDT010000017">
    <property type="protein sequence ID" value="CAF9916572.1"/>
    <property type="molecule type" value="Genomic_DNA"/>
</dbReference>
<evidence type="ECO:0000313" key="8">
    <source>
        <dbReference type="EMBL" id="CAF9916572.1"/>
    </source>
</evidence>
<evidence type="ECO:0000256" key="5">
    <source>
        <dbReference type="PROSITE-ProRule" id="PRU00104"/>
    </source>
</evidence>
<evidence type="ECO:0000256" key="2">
    <source>
        <dbReference type="ARBA" id="ARBA00012485"/>
    </source>
</evidence>
<dbReference type="FunFam" id="3.30.2410.10:FF:000003">
    <property type="entry name" value="probable E3 ubiquitin-protein ligase HERC4 isoform X1"/>
    <property type="match status" value="1"/>
</dbReference>
<dbReference type="Gene3D" id="6.10.130.10">
    <property type="entry name" value="Ubiquitin-protein ligase E3A, N-terminal zinc-binding domain (AZUL)"/>
    <property type="match status" value="1"/>
</dbReference>
<keyword evidence="4 5" id="KW-0833">Ubl conjugation pathway</keyword>
<feature type="compositionally biased region" description="Basic and acidic residues" evidence="6">
    <location>
        <begin position="275"/>
        <end position="290"/>
    </location>
</feature>
<evidence type="ECO:0000313" key="9">
    <source>
        <dbReference type="Proteomes" id="UP000664534"/>
    </source>
</evidence>
<feature type="compositionally biased region" description="Polar residues" evidence="6">
    <location>
        <begin position="1178"/>
        <end position="1188"/>
    </location>
</feature>
<proteinExistence type="predicted"/>
<evidence type="ECO:0000259" key="7">
    <source>
        <dbReference type="PROSITE" id="PS50237"/>
    </source>
</evidence>
<dbReference type="Gene3D" id="3.90.1750.10">
    <property type="entry name" value="Hect, E3 ligase catalytic domains"/>
    <property type="match status" value="1"/>
</dbReference>
<dbReference type="InterPro" id="IPR042556">
    <property type="entry name" value="AZUL_sf"/>
</dbReference>
<dbReference type="InterPro" id="IPR032353">
    <property type="entry name" value="AZUL"/>
</dbReference>
<dbReference type="EC" id="2.3.2.26" evidence="2"/>
<dbReference type="OrthoDB" id="5981550at2759"/>
<gene>
    <name evidence="8" type="ORF">IMSHALPRED_003237</name>
</gene>
<organism evidence="8 9">
    <name type="scientific">Imshaugia aleurites</name>
    <dbReference type="NCBI Taxonomy" id="172621"/>
    <lineage>
        <taxon>Eukaryota</taxon>
        <taxon>Fungi</taxon>
        <taxon>Dikarya</taxon>
        <taxon>Ascomycota</taxon>
        <taxon>Pezizomycotina</taxon>
        <taxon>Lecanoromycetes</taxon>
        <taxon>OSLEUM clade</taxon>
        <taxon>Lecanoromycetidae</taxon>
        <taxon>Lecanorales</taxon>
        <taxon>Lecanorineae</taxon>
        <taxon>Parmeliaceae</taxon>
        <taxon>Imshaugia</taxon>
    </lineage>
</organism>
<protein>
    <recommendedName>
        <fullName evidence="2">HECT-type E3 ubiquitin transferase</fullName>
        <ecNumber evidence="2">2.3.2.26</ecNumber>
    </recommendedName>
</protein>
<feature type="region of interest" description="Disordered" evidence="6">
    <location>
        <begin position="1154"/>
        <end position="1188"/>
    </location>
</feature>
<feature type="region of interest" description="Disordered" evidence="6">
    <location>
        <begin position="245"/>
        <end position="303"/>
    </location>
</feature>
<feature type="compositionally biased region" description="Low complexity" evidence="6">
    <location>
        <begin position="159"/>
        <end position="175"/>
    </location>
</feature>
<dbReference type="InterPro" id="IPR000569">
    <property type="entry name" value="HECT_dom"/>
</dbReference>
<dbReference type="PROSITE" id="PS50237">
    <property type="entry name" value="HECT"/>
    <property type="match status" value="1"/>
</dbReference>
<dbReference type="PANTHER" id="PTHR45700:SF8">
    <property type="entry name" value="HECT-TYPE E3 UBIQUITIN TRANSFERASE"/>
    <property type="match status" value="1"/>
</dbReference>
<dbReference type="InterPro" id="IPR035983">
    <property type="entry name" value="Hect_E3_ubiquitin_ligase"/>
</dbReference>
<dbReference type="Pfam" id="PF16558">
    <property type="entry name" value="AZUL"/>
    <property type="match status" value="1"/>
</dbReference>
<dbReference type="PANTHER" id="PTHR45700">
    <property type="entry name" value="UBIQUITIN-PROTEIN LIGASE E3C"/>
    <property type="match status" value="1"/>
</dbReference>
<dbReference type="SUPFAM" id="SSF56204">
    <property type="entry name" value="Hect, E3 ligase catalytic domain"/>
    <property type="match status" value="1"/>
</dbReference>
<dbReference type="Gene3D" id="3.30.2410.10">
    <property type="entry name" value="Hect, E3 ligase catalytic domain"/>
    <property type="match status" value="1"/>
</dbReference>
<evidence type="ECO:0000256" key="1">
    <source>
        <dbReference type="ARBA" id="ARBA00000885"/>
    </source>
</evidence>
<feature type="compositionally biased region" description="Basic and acidic residues" evidence="6">
    <location>
        <begin position="135"/>
        <end position="150"/>
    </location>
</feature>
<sequence length="1355" mass="151534">MTGPTGHLLCPDGPVSYLLSLPLESGNGTSEDLARDTISLHDPATTWPGRSLERRRAFQHLLNRYNRQILHGCKNPRCETPTCLSRQKRVAKGPFRPYTVLSARTLATFLASQDHPERGLCPHQPADLDQGPRSPAKEVKAAGKKPENKEYLLASPRFSHASSTSPSASGIGSTPVQERKIKVHITSGHTKTLGLRHEILRTGSYEEPQTNHHVRKDKDPKSFTQNLFDTVAMKLLHRANASDRHVPWAPSNEETLLGDSSNLNSNRVEAQSEEEVSKNDEEDAENHPRSDPQPARNTHDRNQPQTECIHDAMYDLNDITSSELVPAQGVVQKSTHVKRVSENSETLGGDGIAHIAVNVEAKESTLEAATPLSRFSQTDSHSKELDAAEMTLPQETSASVASPSGPTSDLAAQSLSHFTRANIIALKGARAVRDRNLYEQHWLLNFLGRTDLPQHSSKCGSYGEFLAYSGQSITYILSHVDALLQSFLHFDDSNATSKVVWSYDFASTVDSFRKLRRIDMHPHKIFPSLWISAGSLYPLSSTSNKLRSLTTSDLGSFSLDPASASQGGSLNDVEACHVAKIILAALVASVPKCSPMGWLAVRRLHASGQVAPFIDADNSPAEQQMIGKLMRTLHAFEDERALSLVIRLARSIDIRYHLARARELADDFEKYRRQYPPTFSRVIDYVNADKLKIEAAGNGGQPSVKSGEWVDPEIEPITWHRKEWPIIIEWLRAIILKEWDGKAKVAKGSAVGGALGLMLHINEHANVLRFDWDLFHTPFLSERLDVMDEPTAWLNSAWADGRSVHLLDFPFLFPPAALVAYFRSINHTAMYAANRDAVAASRLCDAATWPDRSTGRGSIRLHDRLHCATTEFLVLEAHRDSVLVDAMNEVYRRQKRELMRPLKVRFLGEEGIDHGGVQQEFFRVAIAEALNPDYGVFTTDPMTRMSWFHPSSPEPAYKFELLGILVSLAVYNGLTLPFTFPLVMYRKLSGLHDHRLSDLEDGWPELVKGLRALRDWKDGDVEDVFMRTYVFSIDKFGATEDRLIGQYEKSEQGNDEKSEGVVNEKPKKVVKVVRIKRKPSKVCKTAAEEGEEDALRYLRGSQFQEATSESNDEVLLSDSQSRVPLSTDFANHIMPTITNEEEALDYLQRRESKEARVEVDDELGESDSSSPDALPAGPTTQNPPMVTNENRDQYIHDYIHQLTYQTVYNQFNAFRYGFFTCFHPKAISLFTPSGLKALVEGLPDISVPGLERVTRYDGGYDFFHPTIRQFWTVVHSWSQDKVRKLLEFVTASDRLPVGGVGKLVFTVQKNGVGDGRLPTSLTCFGRLLLPEYTDEVKLREALEKAVENSKGFGQP</sequence>
<evidence type="ECO:0000256" key="3">
    <source>
        <dbReference type="ARBA" id="ARBA00022679"/>
    </source>
</evidence>
<dbReference type="SMART" id="SM00119">
    <property type="entry name" value="HECTc"/>
    <property type="match status" value="1"/>
</dbReference>
<feature type="compositionally biased region" description="Polar residues" evidence="6">
    <location>
        <begin position="252"/>
        <end position="269"/>
    </location>
</feature>
<feature type="region of interest" description="Disordered" evidence="6">
    <location>
        <begin position="201"/>
        <end position="222"/>
    </location>
</feature>